<dbReference type="GO" id="GO:0042278">
    <property type="term" value="P:purine nucleoside metabolic process"/>
    <property type="evidence" value="ECO:0007669"/>
    <property type="project" value="TreeGrafter"/>
</dbReference>
<feature type="compositionally biased region" description="Acidic residues" evidence="4">
    <location>
        <begin position="298"/>
        <end position="313"/>
    </location>
</feature>
<evidence type="ECO:0000259" key="5">
    <source>
        <dbReference type="PROSITE" id="PS51154"/>
    </source>
</evidence>
<feature type="compositionally biased region" description="Polar residues" evidence="4">
    <location>
        <begin position="522"/>
        <end position="546"/>
    </location>
</feature>
<feature type="compositionally biased region" description="Basic and acidic residues" evidence="4">
    <location>
        <begin position="355"/>
        <end position="367"/>
    </location>
</feature>
<dbReference type="Pfam" id="PF01661">
    <property type="entry name" value="Macro"/>
    <property type="match status" value="1"/>
</dbReference>
<sequence length="558" mass="61657">MRVGVARLALLMTQAKTPVSLGNLQPKASSSSSTPSSSMNPSSSSSNRKKKQWREEKERLLKMTLEERRKAYVRDVVPLKDIMTWMEEMKSKGQGECKSESSEVCGSKSAAEEDSVEHVPLKRRLSEKVSLYRGDITLLEIDAIVNAANSSLLGGGGVDGCIHRAAGPCLLAECRSLGGCETGEAKITCGYDLPAKYVIHTVGPIARGHINDTHRDDLANCYRSSMRLVKDNSLRSVAFPCISTGIYGFPNEPAAKIALDVVKEWLRDNHSEIDRVIFCVFLDTDYKIYKRKLAETFPLDDDDDDDNDEDNTSEEAVSLDQKAQSPPSKKCKGKKPENSKNESDGDNSTEENEPAEEKESTGEKENIVEEESPEGKTVTQKEITEKDSTEEMGGSQGTELLKDSKDIQESAMDPSMEEQDQAKGHQDDNMKSEVTTLTDSQISYMDTEDVSSNHGAEAENGNVSSTDGKEEDDLVEDKEKPSSELSESQEFVDAENDINLYSDAGEKESEESQEYLDAEDGMNQNNDAEMNSQLECAELTESQPQEQLRGDPDEKKEQ</sequence>
<feature type="region of interest" description="Disordered" evidence="4">
    <location>
        <begin position="21"/>
        <end position="55"/>
    </location>
</feature>
<comment type="caution">
    <text evidence="6">The sequence shown here is derived from an EMBL/GenBank/DDBJ whole genome shotgun (WGS) entry which is preliminary data.</text>
</comment>
<feature type="compositionally biased region" description="Acidic residues" evidence="4">
    <location>
        <begin position="344"/>
        <end position="354"/>
    </location>
</feature>
<feature type="domain" description="Macro" evidence="5">
    <location>
        <begin position="116"/>
        <end position="297"/>
    </location>
</feature>
<dbReference type="PROSITE" id="PS51154">
    <property type="entry name" value="MACRO"/>
    <property type="match status" value="1"/>
</dbReference>
<dbReference type="InterPro" id="IPR043472">
    <property type="entry name" value="Macro_dom-like"/>
</dbReference>
<dbReference type="GO" id="GO:0140293">
    <property type="term" value="F:ADP-ribosylglutamate hydrolase activity"/>
    <property type="evidence" value="ECO:0007669"/>
    <property type="project" value="TreeGrafter"/>
</dbReference>
<dbReference type="GO" id="GO:0006974">
    <property type="term" value="P:DNA damage response"/>
    <property type="evidence" value="ECO:0007669"/>
    <property type="project" value="TreeGrafter"/>
</dbReference>
<comment type="catalytic activity">
    <reaction evidence="2">
        <text>alpha-NAD(+) + H2O = ADP-D-ribose + nicotinamide + H(+)</text>
        <dbReference type="Rhea" id="RHEA:68792"/>
        <dbReference type="ChEBI" id="CHEBI:15377"/>
        <dbReference type="ChEBI" id="CHEBI:15378"/>
        <dbReference type="ChEBI" id="CHEBI:17154"/>
        <dbReference type="ChEBI" id="CHEBI:57967"/>
        <dbReference type="ChEBI" id="CHEBI:77017"/>
    </reaction>
</comment>
<dbReference type="InterPro" id="IPR002589">
    <property type="entry name" value="Macro_dom"/>
</dbReference>
<dbReference type="SMART" id="SM00506">
    <property type="entry name" value="A1pp"/>
    <property type="match status" value="1"/>
</dbReference>
<reference evidence="6" key="1">
    <citation type="journal article" date="2022" name="bioRxiv">
        <title>Sequencing and chromosome-scale assembly of the giantPleurodeles waltlgenome.</title>
        <authorList>
            <person name="Brown T."/>
            <person name="Elewa A."/>
            <person name="Iarovenko S."/>
            <person name="Subramanian E."/>
            <person name="Araus A.J."/>
            <person name="Petzold A."/>
            <person name="Susuki M."/>
            <person name="Suzuki K.-i.T."/>
            <person name="Hayashi T."/>
            <person name="Toyoda A."/>
            <person name="Oliveira C."/>
            <person name="Osipova E."/>
            <person name="Leigh N.D."/>
            <person name="Simon A."/>
            <person name="Yun M.H."/>
        </authorList>
    </citation>
    <scope>NUCLEOTIDE SEQUENCE</scope>
    <source>
        <strain evidence="6">20211129_DDA</strain>
        <tissue evidence="6">Liver</tissue>
    </source>
</reference>
<evidence type="ECO:0000313" key="6">
    <source>
        <dbReference type="EMBL" id="KAJ1156718.1"/>
    </source>
</evidence>
<accession>A0AAV7S0D3</accession>
<proteinExistence type="inferred from homology"/>
<keyword evidence="7" id="KW-1185">Reference proteome</keyword>
<comment type="similarity">
    <text evidence="3">Belongs to the MacroD-type family. MacroD1/2-like subfamily.</text>
</comment>
<dbReference type="PANTHER" id="PTHR11106:SF104">
    <property type="entry name" value="ADP-RIBOSE GLYCOHYDROLASE MACROD2"/>
    <property type="match status" value="1"/>
</dbReference>
<feature type="compositionally biased region" description="Basic and acidic residues" evidence="4">
    <location>
        <begin position="334"/>
        <end position="343"/>
    </location>
</feature>
<evidence type="ECO:0000256" key="4">
    <source>
        <dbReference type="SAM" id="MobiDB-lite"/>
    </source>
</evidence>
<gene>
    <name evidence="6" type="ORF">NDU88_009436</name>
</gene>
<feature type="region of interest" description="Disordered" evidence="4">
    <location>
        <begin position="297"/>
        <end position="558"/>
    </location>
</feature>
<keyword evidence="1" id="KW-0378">Hydrolase</keyword>
<name>A0AAV7S0D3_PLEWA</name>
<feature type="compositionally biased region" description="Low complexity" evidence="4">
    <location>
        <begin position="29"/>
        <end position="46"/>
    </location>
</feature>
<protein>
    <recommendedName>
        <fullName evidence="5">Macro domain-containing protein</fullName>
    </recommendedName>
</protein>
<organism evidence="6 7">
    <name type="scientific">Pleurodeles waltl</name>
    <name type="common">Iberian ribbed newt</name>
    <dbReference type="NCBI Taxonomy" id="8319"/>
    <lineage>
        <taxon>Eukaryota</taxon>
        <taxon>Metazoa</taxon>
        <taxon>Chordata</taxon>
        <taxon>Craniata</taxon>
        <taxon>Vertebrata</taxon>
        <taxon>Euteleostomi</taxon>
        <taxon>Amphibia</taxon>
        <taxon>Batrachia</taxon>
        <taxon>Caudata</taxon>
        <taxon>Salamandroidea</taxon>
        <taxon>Salamandridae</taxon>
        <taxon>Pleurodelinae</taxon>
        <taxon>Pleurodeles</taxon>
    </lineage>
</organism>
<feature type="compositionally biased region" description="Basic and acidic residues" evidence="4">
    <location>
        <begin position="548"/>
        <end position="558"/>
    </location>
</feature>
<dbReference type="CDD" id="cd02908">
    <property type="entry name" value="Macro_OAADPr_deacetylase"/>
    <property type="match status" value="1"/>
</dbReference>
<dbReference type="GO" id="GO:0005654">
    <property type="term" value="C:nucleoplasm"/>
    <property type="evidence" value="ECO:0007669"/>
    <property type="project" value="TreeGrafter"/>
</dbReference>
<dbReference type="PANTHER" id="PTHR11106">
    <property type="entry name" value="GANGLIOSIDE INDUCED DIFFERENTIATION ASSOCIATED PROTEIN 2-RELATED"/>
    <property type="match status" value="1"/>
</dbReference>
<feature type="compositionally biased region" description="Polar residues" evidence="4">
    <location>
        <begin position="432"/>
        <end position="454"/>
    </location>
</feature>
<feature type="compositionally biased region" description="Basic and acidic residues" evidence="4">
    <location>
        <begin position="420"/>
        <end position="431"/>
    </location>
</feature>
<dbReference type="NCBIfam" id="NF001664">
    <property type="entry name" value="PRK00431.1-6"/>
    <property type="match status" value="1"/>
</dbReference>
<dbReference type="SUPFAM" id="SSF52949">
    <property type="entry name" value="Macro domain-like"/>
    <property type="match status" value="1"/>
</dbReference>
<dbReference type="AlphaFoldDB" id="A0AAV7S0D3"/>
<dbReference type="FunFam" id="3.40.220.10:FF:000003">
    <property type="entry name" value="O-acetyl-ADP-ribose deacetylase MACROD2"/>
    <property type="match status" value="1"/>
</dbReference>
<dbReference type="Proteomes" id="UP001066276">
    <property type="component" value="Chromosome 5"/>
</dbReference>
<evidence type="ECO:0000256" key="1">
    <source>
        <dbReference type="ARBA" id="ARBA00022801"/>
    </source>
</evidence>
<evidence type="ECO:0000313" key="7">
    <source>
        <dbReference type="Proteomes" id="UP001066276"/>
    </source>
</evidence>
<evidence type="ECO:0000256" key="3">
    <source>
        <dbReference type="ARBA" id="ARBA00093460"/>
    </source>
</evidence>
<dbReference type="Gene3D" id="3.40.220.10">
    <property type="entry name" value="Leucine Aminopeptidase, subunit E, domain 1"/>
    <property type="match status" value="1"/>
</dbReference>
<evidence type="ECO:0000256" key="2">
    <source>
        <dbReference type="ARBA" id="ARBA00049015"/>
    </source>
</evidence>
<dbReference type="GO" id="GO:0140291">
    <property type="term" value="P:peptidyl-glutamate ADP-deribosylation"/>
    <property type="evidence" value="ECO:0007669"/>
    <property type="project" value="TreeGrafter"/>
</dbReference>
<dbReference type="EMBL" id="JANPWB010000009">
    <property type="protein sequence ID" value="KAJ1156718.1"/>
    <property type="molecule type" value="Genomic_DNA"/>
</dbReference>
<feature type="compositionally biased region" description="Acidic residues" evidence="4">
    <location>
        <begin position="508"/>
        <end position="520"/>
    </location>
</feature>